<feature type="compositionally biased region" description="Low complexity" evidence="4">
    <location>
        <begin position="196"/>
        <end position="214"/>
    </location>
</feature>
<organism evidence="6 7">
    <name type="scientific">Mucor velutinosus</name>
    <dbReference type="NCBI Taxonomy" id="708070"/>
    <lineage>
        <taxon>Eukaryota</taxon>
        <taxon>Fungi</taxon>
        <taxon>Fungi incertae sedis</taxon>
        <taxon>Mucoromycota</taxon>
        <taxon>Mucoromycotina</taxon>
        <taxon>Mucoromycetes</taxon>
        <taxon>Mucorales</taxon>
        <taxon>Mucorineae</taxon>
        <taxon>Mucoraceae</taxon>
        <taxon>Mucor</taxon>
    </lineage>
</organism>
<dbReference type="AlphaFoldDB" id="A0AAN7D5Z6"/>
<feature type="compositionally biased region" description="Low complexity" evidence="4">
    <location>
        <begin position="508"/>
        <end position="524"/>
    </location>
</feature>
<evidence type="ECO:0000256" key="1">
    <source>
        <dbReference type="ARBA" id="ARBA00022737"/>
    </source>
</evidence>
<evidence type="ECO:0000256" key="2">
    <source>
        <dbReference type="ARBA" id="ARBA00022884"/>
    </source>
</evidence>
<keyword evidence="2 3" id="KW-0694">RNA-binding</keyword>
<feature type="compositionally biased region" description="Polar residues" evidence="4">
    <location>
        <begin position="377"/>
        <end position="398"/>
    </location>
</feature>
<evidence type="ECO:0000313" key="6">
    <source>
        <dbReference type="EMBL" id="KAK4511518.1"/>
    </source>
</evidence>
<feature type="domain" description="RRM" evidence="5">
    <location>
        <begin position="19"/>
        <end position="99"/>
    </location>
</feature>
<dbReference type="GO" id="GO:0006376">
    <property type="term" value="P:mRNA splice site recognition"/>
    <property type="evidence" value="ECO:0007669"/>
    <property type="project" value="TreeGrafter"/>
</dbReference>
<evidence type="ECO:0000313" key="7">
    <source>
        <dbReference type="Proteomes" id="UP001304243"/>
    </source>
</evidence>
<keyword evidence="7" id="KW-1185">Reference proteome</keyword>
<dbReference type="Pfam" id="PF00076">
    <property type="entry name" value="RRM_1"/>
    <property type="match status" value="3"/>
</dbReference>
<feature type="compositionally biased region" description="Basic residues" evidence="4">
    <location>
        <begin position="248"/>
        <end position="258"/>
    </location>
</feature>
<feature type="domain" description="RRM" evidence="5">
    <location>
        <begin position="113"/>
        <end position="192"/>
    </location>
</feature>
<proteinExistence type="predicted"/>
<dbReference type="FunFam" id="3.30.70.330:FF:000405">
    <property type="entry name" value="polyadenylate-binding protein RBP45"/>
    <property type="match status" value="1"/>
</dbReference>
<dbReference type="PANTHER" id="PTHR47640:SF10">
    <property type="entry name" value="TRNA SELENOCYSTEINE 1-ASSOCIATED PROTEIN 1-RELATED"/>
    <property type="match status" value="1"/>
</dbReference>
<feature type="compositionally biased region" description="Basic residues" evidence="4">
    <location>
        <begin position="496"/>
        <end position="507"/>
    </location>
</feature>
<evidence type="ECO:0000256" key="3">
    <source>
        <dbReference type="PROSITE-ProRule" id="PRU00176"/>
    </source>
</evidence>
<dbReference type="GO" id="GO:0003729">
    <property type="term" value="F:mRNA binding"/>
    <property type="evidence" value="ECO:0007669"/>
    <property type="project" value="InterPro"/>
</dbReference>
<dbReference type="CDD" id="cd12344">
    <property type="entry name" value="RRM1_SECp43_like"/>
    <property type="match status" value="1"/>
</dbReference>
<sequence>MSYPFELNSQLVPNEQQKTTLWMGELEQWQDEVYIQQLWFNLNEKVMVKVIRDKVTGVSAGYAFVDFGTAAAARRVMNNYNGVLMPNSLKPFKLNWASGGGLIDRREDRQPEYSIFVGDLSPETTEMDLLVVFQSRYMSCKSAKIMTDPRTGMTRGYGFVRFAEQLDQQRALIEMQGYFIGSRAIRVSVATPKNRSSLQQQQQPQLQPLLQSQSQQQPQLQPLLQSQSQQLQLLQQLQLQQLQQQQQQHHHHHQHHHQQQQTFVSTAVSTPSSCSLLTSPNKSPLLQHLQSPLIKQDLMPMNQQSNTTVFVGGLSAPIREEELRQYFQHFGEIVYVKIPPGKGCGFVQYVSRSSAELAIQQMNGYQIGNSRIRLSWGRSQNEKSTGSGSINTTPSSVGSPPPMKLPHPAAMYNPGYATFSSPFMPLTQQQQQQQQQQLPQPSSFQPIHLQEQQQHTYPADFKFLSTDSLLDATADDLFSSVTRSLLDTTEQDRKLLQHHQQQHHLHLPHNPQQQQQQQQQTQQQNVDWRLNQIYAQ</sequence>
<accession>A0AAN7D5Z6</accession>
<gene>
    <name evidence="6" type="ORF">ATC70_012733</name>
</gene>
<feature type="region of interest" description="Disordered" evidence="4">
    <location>
        <begin position="377"/>
        <end position="416"/>
    </location>
</feature>
<dbReference type="InterPro" id="IPR000504">
    <property type="entry name" value="RRM_dom"/>
</dbReference>
<feature type="region of interest" description="Disordered" evidence="4">
    <location>
        <begin position="195"/>
        <end position="214"/>
    </location>
</feature>
<feature type="region of interest" description="Disordered" evidence="4">
    <location>
        <begin position="495"/>
        <end position="524"/>
    </location>
</feature>
<feature type="region of interest" description="Disordered" evidence="4">
    <location>
        <begin position="244"/>
        <end position="264"/>
    </location>
</feature>
<feature type="domain" description="RRM" evidence="5">
    <location>
        <begin position="307"/>
        <end position="379"/>
    </location>
</feature>
<evidence type="ECO:0000256" key="4">
    <source>
        <dbReference type="SAM" id="MobiDB-lite"/>
    </source>
</evidence>
<dbReference type="SUPFAM" id="SSF54928">
    <property type="entry name" value="RNA-binding domain, RBD"/>
    <property type="match status" value="2"/>
</dbReference>
<reference evidence="6 7" key="1">
    <citation type="submission" date="2022-11" db="EMBL/GenBank/DDBJ databases">
        <title>Mucor velutinosus strain NIH1002 WGS.</title>
        <authorList>
            <person name="Subramanian P."/>
            <person name="Mullikin J.C."/>
            <person name="Segre J.A."/>
            <person name="Zelazny A.M."/>
        </authorList>
    </citation>
    <scope>NUCLEOTIDE SEQUENCE [LARGE SCALE GENOMIC DNA]</scope>
    <source>
        <strain evidence="6 7">NIH1002</strain>
    </source>
</reference>
<evidence type="ECO:0000259" key="5">
    <source>
        <dbReference type="PROSITE" id="PS50102"/>
    </source>
</evidence>
<dbReference type="GO" id="GO:0005829">
    <property type="term" value="C:cytosol"/>
    <property type="evidence" value="ECO:0007669"/>
    <property type="project" value="TreeGrafter"/>
</dbReference>
<dbReference type="SMART" id="SM00360">
    <property type="entry name" value="RRM"/>
    <property type="match status" value="3"/>
</dbReference>
<dbReference type="PANTHER" id="PTHR47640">
    <property type="entry name" value="TRNA SELENOCYSTEINE 1-ASSOCIATED PROTEIN 1-RELATED-RELATED"/>
    <property type="match status" value="1"/>
</dbReference>
<protein>
    <recommendedName>
        <fullName evidence="5">RRM domain-containing protein</fullName>
    </recommendedName>
</protein>
<dbReference type="FunFam" id="3.30.70.330:FF:000227">
    <property type="entry name" value="mRNA binding post-transcriptional regulator"/>
    <property type="match status" value="1"/>
</dbReference>
<dbReference type="GeneID" id="89956419"/>
<dbReference type="InterPro" id="IPR012677">
    <property type="entry name" value="Nucleotide-bd_a/b_plait_sf"/>
</dbReference>
<dbReference type="Proteomes" id="UP001304243">
    <property type="component" value="Unassembled WGS sequence"/>
</dbReference>
<keyword evidence="1" id="KW-0677">Repeat</keyword>
<comment type="caution">
    <text evidence="6">The sequence shown here is derived from an EMBL/GenBank/DDBJ whole genome shotgun (WGS) entry which is preliminary data.</text>
</comment>
<dbReference type="PROSITE" id="PS50102">
    <property type="entry name" value="RRM"/>
    <property type="match status" value="3"/>
</dbReference>
<dbReference type="InterPro" id="IPR035979">
    <property type="entry name" value="RBD_domain_sf"/>
</dbReference>
<name>A0AAN7D5Z6_9FUNG</name>
<dbReference type="RefSeq" id="XP_064678184.1">
    <property type="nucleotide sequence ID" value="XM_064831904.1"/>
</dbReference>
<dbReference type="EMBL" id="JASEJX010000030">
    <property type="protein sequence ID" value="KAK4511518.1"/>
    <property type="molecule type" value="Genomic_DNA"/>
</dbReference>
<dbReference type="Gene3D" id="3.30.70.330">
    <property type="match status" value="3"/>
</dbReference>
<dbReference type="CDD" id="cd12346">
    <property type="entry name" value="RRM3_NGR1_NAM8_like"/>
    <property type="match status" value="1"/>
</dbReference>
<dbReference type="FunFam" id="3.30.70.330:FF:000159">
    <property type="entry name" value="tRNA selenocysteine 1-associated protein 1"/>
    <property type="match status" value="1"/>
</dbReference>
<dbReference type="InterPro" id="IPR050825">
    <property type="entry name" value="RBM42_RBP45_47-like"/>
</dbReference>